<evidence type="ECO:0000256" key="1">
    <source>
        <dbReference type="ARBA" id="ARBA00001966"/>
    </source>
</evidence>
<dbReference type="AlphaFoldDB" id="A0A1M6KVN3"/>
<dbReference type="SFLD" id="SFLDG01067">
    <property type="entry name" value="SPASM/twitch_domain_containing"/>
    <property type="match status" value="1"/>
</dbReference>
<dbReference type="Pfam" id="PF04055">
    <property type="entry name" value="Radical_SAM"/>
    <property type="match status" value="1"/>
</dbReference>
<evidence type="ECO:0000256" key="2">
    <source>
        <dbReference type="ARBA" id="ARBA00012167"/>
    </source>
</evidence>
<dbReference type="Gene3D" id="3.20.20.70">
    <property type="entry name" value="Aldolase class I"/>
    <property type="match status" value="1"/>
</dbReference>
<keyword evidence="8" id="KW-0411">Iron-sulfur</keyword>
<dbReference type="Pfam" id="PF06463">
    <property type="entry name" value="Mob_synth_C"/>
    <property type="match status" value="1"/>
</dbReference>
<keyword evidence="5" id="KW-0479">Metal-binding</keyword>
<dbReference type="GO" id="GO:0051539">
    <property type="term" value="F:4 iron, 4 sulfur cluster binding"/>
    <property type="evidence" value="ECO:0007669"/>
    <property type="project" value="UniProtKB-KW"/>
</dbReference>
<organism evidence="14 15">
    <name type="scientific">Reichenbachiella agariperforans</name>
    <dbReference type="NCBI Taxonomy" id="156994"/>
    <lineage>
        <taxon>Bacteria</taxon>
        <taxon>Pseudomonadati</taxon>
        <taxon>Bacteroidota</taxon>
        <taxon>Cytophagia</taxon>
        <taxon>Cytophagales</taxon>
        <taxon>Reichenbachiellaceae</taxon>
        <taxon>Reichenbachiella</taxon>
    </lineage>
</organism>
<accession>A0A1M6KVN3</accession>
<comment type="cofactor">
    <cofactor evidence="1">
        <name>[4Fe-4S] cluster</name>
        <dbReference type="ChEBI" id="CHEBI:49883"/>
    </cofactor>
</comment>
<name>A0A1M6KVN3_REIAG</name>
<evidence type="ECO:0000313" key="14">
    <source>
        <dbReference type="EMBL" id="SHJ62894.1"/>
    </source>
</evidence>
<evidence type="ECO:0000256" key="4">
    <source>
        <dbReference type="ARBA" id="ARBA00022691"/>
    </source>
</evidence>
<dbReference type="InterPro" id="IPR050105">
    <property type="entry name" value="MoCo_biosynth_MoaA/MoaC"/>
</dbReference>
<dbReference type="PROSITE" id="PS01305">
    <property type="entry name" value="MOAA_NIFB_PQQE"/>
    <property type="match status" value="1"/>
</dbReference>
<evidence type="ECO:0000256" key="9">
    <source>
        <dbReference type="ARBA" id="ARBA00023134"/>
    </source>
</evidence>
<keyword evidence="9" id="KW-0342">GTP-binding</keyword>
<dbReference type="EC" id="4.1.99.22" evidence="2"/>
<feature type="domain" description="Radical SAM core" evidence="13">
    <location>
        <begin position="1"/>
        <end position="216"/>
    </location>
</feature>
<dbReference type="GO" id="GO:0005525">
    <property type="term" value="F:GTP binding"/>
    <property type="evidence" value="ECO:0007669"/>
    <property type="project" value="UniProtKB-KW"/>
</dbReference>
<evidence type="ECO:0000256" key="10">
    <source>
        <dbReference type="ARBA" id="ARBA00023150"/>
    </source>
</evidence>
<evidence type="ECO:0000256" key="12">
    <source>
        <dbReference type="ARBA" id="ARBA00048697"/>
    </source>
</evidence>
<evidence type="ECO:0000256" key="5">
    <source>
        <dbReference type="ARBA" id="ARBA00022723"/>
    </source>
</evidence>
<keyword evidence="3" id="KW-0004">4Fe-4S</keyword>
<comment type="catalytic activity">
    <reaction evidence="12">
        <text>GTP + AH2 + S-adenosyl-L-methionine = (8S)-3',8-cyclo-7,8-dihydroguanosine 5'-triphosphate + 5'-deoxyadenosine + L-methionine + A + H(+)</text>
        <dbReference type="Rhea" id="RHEA:49576"/>
        <dbReference type="ChEBI" id="CHEBI:13193"/>
        <dbReference type="ChEBI" id="CHEBI:15378"/>
        <dbReference type="ChEBI" id="CHEBI:17319"/>
        <dbReference type="ChEBI" id="CHEBI:17499"/>
        <dbReference type="ChEBI" id="CHEBI:37565"/>
        <dbReference type="ChEBI" id="CHEBI:57844"/>
        <dbReference type="ChEBI" id="CHEBI:59789"/>
        <dbReference type="ChEBI" id="CHEBI:131766"/>
        <dbReference type="EC" id="4.1.99.22"/>
    </reaction>
</comment>
<dbReference type="CDD" id="cd01335">
    <property type="entry name" value="Radical_SAM"/>
    <property type="match status" value="1"/>
</dbReference>
<dbReference type="SFLD" id="SFLDS00029">
    <property type="entry name" value="Radical_SAM"/>
    <property type="match status" value="1"/>
</dbReference>
<gene>
    <name evidence="14" type="ORF">SAMN04488028_101720</name>
</gene>
<evidence type="ECO:0000313" key="15">
    <source>
        <dbReference type="Proteomes" id="UP000184474"/>
    </source>
</evidence>
<evidence type="ECO:0000256" key="3">
    <source>
        <dbReference type="ARBA" id="ARBA00022485"/>
    </source>
</evidence>
<dbReference type="SUPFAM" id="SSF102114">
    <property type="entry name" value="Radical SAM enzymes"/>
    <property type="match status" value="1"/>
</dbReference>
<keyword evidence="10" id="KW-0501">Molybdenum cofactor biosynthesis</keyword>
<keyword evidence="15" id="KW-1185">Reference proteome</keyword>
<dbReference type="InterPro" id="IPR013785">
    <property type="entry name" value="Aldolase_TIM"/>
</dbReference>
<evidence type="ECO:0000256" key="6">
    <source>
        <dbReference type="ARBA" id="ARBA00022741"/>
    </source>
</evidence>
<protein>
    <recommendedName>
        <fullName evidence="2">GTP 3',8-cyclase</fullName>
        <ecNumber evidence="2">4.1.99.22</ecNumber>
    </recommendedName>
</protein>
<keyword evidence="6" id="KW-0547">Nucleotide-binding</keyword>
<dbReference type="InterPro" id="IPR013483">
    <property type="entry name" value="MoaA"/>
</dbReference>
<dbReference type="CDD" id="cd21117">
    <property type="entry name" value="Twitch_MoaA"/>
    <property type="match status" value="1"/>
</dbReference>
<reference evidence="15" key="1">
    <citation type="submission" date="2016-11" db="EMBL/GenBank/DDBJ databases">
        <authorList>
            <person name="Varghese N."/>
            <person name="Submissions S."/>
        </authorList>
    </citation>
    <scope>NUCLEOTIDE SEQUENCE [LARGE SCALE GENOMIC DNA]</scope>
    <source>
        <strain evidence="15">DSM 26134</strain>
    </source>
</reference>
<evidence type="ECO:0000256" key="8">
    <source>
        <dbReference type="ARBA" id="ARBA00023014"/>
    </source>
</evidence>
<dbReference type="InterPro" id="IPR006638">
    <property type="entry name" value="Elp3/MiaA/NifB-like_rSAM"/>
</dbReference>
<dbReference type="GO" id="GO:0061799">
    <property type="term" value="F:cyclic pyranopterin monophosphate synthase activity"/>
    <property type="evidence" value="ECO:0007669"/>
    <property type="project" value="TreeGrafter"/>
</dbReference>
<dbReference type="NCBIfam" id="TIGR02666">
    <property type="entry name" value="moaA"/>
    <property type="match status" value="1"/>
</dbReference>
<dbReference type="SFLD" id="SFLDG01386">
    <property type="entry name" value="main_SPASM_domain-containing"/>
    <property type="match status" value="1"/>
</dbReference>
<dbReference type="PROSITE" id="PS51918">
    <property type="entry name" value="RADICAL_SAM"/>
    <property type="match status" value="1"/>
</dbReference>
<dbReference type="SMART" id="SM00729">
    <property type="entry name" value="Elp3"/>
    <property type="match status" value="1"/>
</dbReference>
<dbReference type="InterPro" id="IPR010505">
    <property type="entry name" value="MoaA_twitch"/>
</dbReference>
<keyword evidence="4" id="KW-0949">S-adenosyl-L-methionine</keyword>
<dbReference type="EMBL" id="FRAA01000001">
    <property type="protein sequence ID" value="SHJ62894.1"/>
    <property type="molecule type" value="Genomic_DNA"/>
</dbReference>
<dbReference type="UniPathway" id="UPA00344"/>
<dbReference type="PANTHER" id="PTHR22960">
    <property type="entry name" value="MOLYBDOPTERIN COFACTOR SYNTHESIS PROTEIN A"/>
    <property type="match status" value="1"/>
</dbReference>
<evidence type="ECO:0000256" key="7">
    <source>
        <dbReference type="ARBA" id="ARBA00023004"/>
    </source>
</evidence>
<dbReference type="PANTHER" id="PTHR22960:SF0">
    <property type="entry name" value="MOLYBDENUM COFACTOR BIOSYNTHESIS PROTEIN 1"/>
    <property type="match status" value="1"/>
</dbReference>
<evidence type="ECO:0000256" key="11">
    <source>
        <dbReference type="ARBA" id="ARBA00023239"/>
    </source>
</evidence>
<dbReference type="InterPro" id="IPR058240">
    <property type="entry name" value="rSAM_sf"/>
</dbReference>
<dbReference type="InterPro" id="IPR000385">
    <property type="entry name" value="MoaA_NifB_PqqE_Fe-S-bd_CS"/>
</dbReference>
<dbReference type="Proteomes" id="UP000184474">
    <property type="component" value="Unassembled WGS sequence"/>
</dbReference>
<evidence type="ECO:0000259" key="13">
    <source>
        <dbReference type="PROSITE" id="PS51918"/>
    </source>
</evidence>
<dbReference type="STRING" id="156994.SAMN04488028_101720"/>
<proteinExistence type="predicted"/>
<keyword evidence="7" id="KW-0408">Iron</keyword>
<sequence length="319" mass="36088">MDYLRIAVTDRCNLRCFYCMPAEGIQYLPKKELMSYEEILRVTQNLAELGVKKIRITGGEPFLRKDLMQLLRKITEIDGITSLNLTTNGVLTYPHLKELKEIGIDHINLSLDSLDKQNFFAITRRDEYNKVMQTLDGLLDHGIKTKINMVVMNGRNEHEIQAMAKLTKNKNISVRFIEEMPFNGSDDQNAKIFSAQDILDELKHHYPALQKIAQEPNSPSTAYQIPDYAGSLGIIAAYTRSFCGTCNRIRLTATGSIKNCLYDEGVLDVKGILRTGISDEALKETFIQTVQRKEVNGFVAEINRQKNTQITESMSTIGG</sequence>
<dbReference type="GO" id="GO:0006777">
    <property type="term" value="P:Mo-molybdopterin cofactor biosynthetic process"/>
    <property type="evidence" value="ECO:0007669"/>
    <property type="project" value="UniProtKB-KW"/>
</dbReference>
<dbReference type="GO" id="GO:0046872">
    <property type="term" value="F:metal ion binding"/>
    <property type="evidence" value="ECO:0007669"/>
    <property type="project" value="UniProtKB-KW"/>
</dbReference>
<dbReference type="InterPro" id="IPR040064">
    <property type="entry name" value="MoaA-like"/>
</dbReference>
<dbReference type="InterPro" id="IPR007197">
    <property type="entry name" value="rSAM"/>
</dbReference>
<dbReference type="GO" id="GO:0061798">
    <property type="term" value="F:GTP 3',8'-cyclase activity"/>
    <property type="evidence" value="ECO:0007669"/>
    <property type="project" value="UniProtKB-EC"/>
</dbReference>
<dbReference type="SFLD" id="SFLDG01383">
    <property type="entry name" value="cyclic_pyranopterin_phosphate"/>
    <property type="match status" value="1"/>
</dbReference>
<keyword evidence="11" id="KW-0456">Lyase</keyword>